<dbReference type="Proteomes" id="UP000661507">
    <property type="component" value="Unassembled WGS sequence"/>
</dbReference>
<protein>
    <submittedName>
        <fullName evidence="2">Uncharacterized protein</fullName>
    </submittedName>
</protein>
<evidence type="ECO:0000256" key="1">
    <source>
        <dbReference type="SAM" id="MobiDB-lite"/>
    </source>
</evidence>
<gene>
    <name evidence="2" type="ORF">GCM10011320_59790</name>
</gene>
<comment type="caution">
    <text evidence="2">The sequence shown here is derived from an EMBL/GenBank/DDBJ whole genome shotgun (WGS) entry which is preliminary data.</text>
</comment>
<sequence>MVVEAVPASALIMAEADFLFQLLIVALDSPTQHGMAEQPGATDGGRQREGPRLAGLGRIGVPFDQWS</sequence>
<evidence type="ECO:0000313" key="3">
    <source>
        <dbReference type="Proteomes" id="UP000661507"/>
    </source>
</evidence>
<name>A0A917P195_9PROT</name>
<dbReference type="EMBL" id="BMKW01000032">
    <property type="protein sequence ID" value="GGJ44332.1"/>
    <property type="molecule type" value="Genomic_DNA"/>
</dbReference>
<proteinExistence type="predicted"/>
<evidence type="ECO:0000313" key="2">
    <source>
        <dbReference type="EMBL" id="GGJ44332.1"/>
    </source>
</evidence>
<organism evidence="2 3">
    <name type="scientific">Neoroseomonas lacus</name>
    <dbReference type="NCBI Taxonomy" id="287609"/>
    <lineage>
        <taxon>Bacteria</taxon>
        <taxon>Pseudomonadati</taxon>
        <taxon>Pseudomonadota</taxon>
        <taxon>Alphaproteobacteria</taxon>
        <taxon>Acetobacterales</taxon>
        <taxon>Acetobacteraceae</taxon>
        <taxon>Neoroseomonas</taxon>
    </lineage>
</organism>
<keyword evidence="3" id="KW-1185">Reference proteome</keyword>
<feature type="region of interest" description="Disordered" evidence="1">
    <location>
        <begin position="33"/>
        <end position="67"/>
    </location>
</feature>
<reference evidence="2" key="2">
    <citation type="submission" date="2020-09" db="EMBL/GenBank/DDBJ databases">
        <authorList>
            <person name="Sun Q."/>
            <person name="Zhou Y."/>
        </authorList>
    </citation>
    <scope>NUCLEOTIDE SEQUENCE</scope>
    <source>
        <strain evidence="2">CGMCC 1.3617</strain>
    </source>
</reference>
<dbReference type="AlphaFoldDB" id="A0A917P195"/>
<reference evidence="2" key="1">
    <citation type="journal article" date="2014" name="Int. J. Syst. Evol. Microbiol.">
        <title>Complete genome sequence of Corynebacterium casei LMG S-19264T (=DSM 44701T), isolated from a smear-ripened cheese.</title>
        <authorList>
            <consortium name="US DOE Joint Genome Institute (JGI-PGF)"/>
            <person name="Walter F."/>
            <person name="Albersmeier A."/>
            <person name="Kalinowski J."/>
            <person name="Ruckert C."/>
        </authorList>
    </citation>
    <scope>NUCLEOTIDE SEQUENCE</scope>
    <source>
        <strain evidence="2">CGMCC 1.3617</strain>
    </source>
</reference>
<accession>A0A917P195</accession>